<feature type="compositionally biased region" description="Basic and acidic residues" evidence="14">
    <location>
        <begin position="1189"/>
        <end position="1213"/>
    </location>
</feature>
<reference evidence="18" key="1">
    <citation type="submission" date="2025-08" db="UniProtKB">
        <authorList>
            <consortium name="Ensembl"/>
        </authorList>
    </citation>
    <scope>IDENTIFICATION</scope>
</reference>
<evidence type="ECO:0000256" key="8">
    <source>
        <dbReference type="ARBA" id="ARBA00022949"/>
    </source>
</evidence>
<feature type="compositionally biased region" description="Basic and acidic residues" evidence="14">
    <location>
        <begin position="1423"/>
        <end position="1459"/>
    </location>
</feature>
<keyword evidence="6" id="KW-0547">Nucleotide-binding</keyword>
<dbReference type="FunFam" id="2.30.42.10:FF:000005">
    <property type="entry name" value="Membrane associated guanylate kinase, WW and PDZ domain containing 1"/>
    <property type="match status" value="1"/>
</dbReference>
<feature type="domain" description="PDZ" evidence="17">
    <location>
        <begin position="1055"/>
        <end position="1144"/>
    </location>
</feature>
<dbReference type="FunFam" id="2.30.42.10:FF:000015">
    <property type="entry name" value="Membrane associated guanylate kinase, WW and PDZ domain containing 1"/>
    <property type="match status" value="1"/>
</dbReference>
<feature type="region of interest" description="Disordered" evidence="14">
    <location>
        <begin position="1142"/>
        <end position="1360"/>
    </location>
</feature>
<dbReference type="PROSITE" id="PS50052">
    <property type="entry name" value="GUANYLATE_KINASE_2"/>
    <property type="match status" value="1"/>
</dbReference>
<feature type="compositionally biased region" description="Low complexity" evidence="14">
    <location>
        <begin position="883"/>
        <end position="894"/>
    </location>
</feature>
<evidence type="ECO:0000256" key="3">
    <source>
        <dbReference type="ARBA" id="ARBA00022427"/>
    </source>
</evidence>
<feature type="region of interest" description="Disordered" evidence="14">
    <location>
        <begin position="1380"/>
        <end position="1460"/>
    </location>
</feature>
<evidence type="ECO:0000256" key="1">
    <source>
        <dbReference type="ARBA" id="ARBA00004170"/>
    </source>
</evidence>
<evidence type="ECO:0000259" key="17">
    <source>
        <dbReference type="PROSITE" id="PS50106"/>
    </source>
</evidence>
<accession>A0A3Q1ECI5</accession>
<feature type="region of interest" description="Disordered" evidence="14">
    <location>
        <begin position="665"/>
        <end position="737"/>
    </location>
</feature>
<evidence type="ECO:0000259" key="16">
    <source>
        <dbReference type="PROSITE" id="PS50052"/>
    </source>
</evidence>
<evidence type="ECO:0000313" key="19">
    <source>
        <dbReference type="Proteomes" id="UP000257200"/>
    </source>
</evidence>
<dbReference type="InterPro" id="IPR001478">
    <property type="entry name" value="PDZ"/>
</dbReference>
<dbReference type="FunFam" id="2.20.70.10:FF:000001">
    <property type="entry name" value="Membrane-associated guanylate kinase, WW and PDZ domain-containing protein 1"/>
    <property type="match status" value="1"/>
</dbReference>
<feature type="compositionally biased region" description="Polar residues" evidence="14">
    <location>
        <begin position="535"/>
        <end position="546"/>
    </location>
</feature>
<feature type="domain" description="WW" evidence="15">
    <location>
        <begin position="284"/>
        <end position="317"/>
    </location>
</feature>
<keyword evidence="19" id="KW-1185">Reference proteome</keyword>
<dbReference type="InterPro" id="IPR027417">
    <property type="entry name" value="P-loop_NTPase"/>
</dbReference>
<feature type="domain" description="Guanylate kinase-like" evidence="16">
    <location>
        <begin position="88"/>
        <end position="185"/>
    </location>
</feature>
<feature type="compositionally biased region" description="Low complexity" evidence="14">
    <location>
        <begin position="680"/>
        <end position="698"/>
    </location>
</feature>
<evidence type="ECO:0000256" key="7">
    <source>
        <dbReference type="ARBA" id="ARBA00022840"/>
    </source>
</evidence>
<feature type="domain" description="PDZ" evidence="17">
    <location>
        <begin position="782"/>
        <end position="864"/>
    </location>
</feature>
<dbReference type="InterPro" id="IPR020590">
    <property type="entry name" value="Guanylate_kinase_CS"/>
</dbReference>
<feature type="compositionally biased region" description="Polar residues" evidence="14">
    <location>
        <begin position="1162"/>
        <end position="1184"/>
    </location>
</feature>
<dbReference type="Ensembl" id="ENSAPOT00000014466.1">
    <property type="protein sequence ID" value="ENSAPOP00000001841.1"/>
    <property type="gene ID" value="ENSAPOG00000003337.1"/>
</dbReference>
<dbReference type="GeneTree" id="ENSGT00940000155820"/>
<dbReference type="Pfam" id="PF00397">
    <property type="entry name" value="WW"/>
    <property type="match status" value="2"/>
</dbReference>
<dbReference type="CDD" id="cd06730">
    <property type="entry name" value="PDZ0_MAGI-1_3-like"/>
    <property type="match status" value="1"/>
</dbReference>
<evidence type="ECO:0000256" key="4">
    <source>
        <dbReference type="ARBA" id="ARBA00022553"/>
    </source>
</evidence>
<evidence type="ECO:0000256" key="13">
    <source>
        <dbReference type="ARBA" id="ARBA00079517"/>
    </source>
</evidence>
<dbReference type="GO" id="GO:0005923">
    <property type="term" value="C:bicellular tight junction"/>
    <property type="evidence" value="ECO:0007669"/>
    <property type="project" value="UniProtKB-SubCell"/>
</dbReference>
<evidence type="ECO:0000256" key="10">
    <source>
        <dbReference type="ARBA" id="ARBA00058771"/>
    </source>
</evidence>
<dbReference type="PROSITE" id="PS00856">
    <property type="entry name" value="GUANYLATE_KINASE_1"/>
    <property type="match status" value="1"/>
</dbReference>
<comment type="function">
    <text evidence="10">Plays a role in coupling actin fibers to cell junctions in endothelial cells, via its interaction with AMOTL2 and CDH5. May regulate acid-induced ASIC3 currents by modulating its expression at the cell surface.</text>
</comment>
<feature type="domain" description="WW" evidence="15">
    <location>
        <begin position="331"/>
        <end position="364"/>
    </location>
</feature>
<dbReference type="GO" id="GO:0005634">
    <property type="term" value="C:nucleus"/>
    <property type="evidence" value="ECO:0007669"/>
    <property type="project" value="UniProtKB-ARBA"/>
</dbReference>
<dbReference type="CDD" id="cd06732">
    <property type="entry name" value="PDZ2_MAGI-1_3-like"/>
    <property type="match status" value="1"/>
</dbReference>
<dbReference type="GO" id="GO:0005524">
    <property type="term" value="F:ATP binding"/>
    <property type="evidence" value="ECO:0007669"/>
    <property type="project" value="UniProtKB-KW"/>
</dbReference>
<dbReference type="CDD" id="cd06733">
    <property type="entry name" value="PDZ3_MAGI-1_3-like"/>
    <property type="match status" value="1"/>
</dbReference>
<dbReference type="Pfam" id="PF00625">
    <property type="entry name" value="Guanylate_kin"/>
    <property type="match status" value="1"/>
</dbReference>
<feature type="compositionally biased region" description="Low complexity" evidence="14">
    <location>
        <begin position="1393"/>
        <end position="1406"/>
    </location>
</feature>
<dbReference type="InterPro" id="IPR036020">
    <property type="entry name" value="WW_dom_sf"/>
</dbReference>
<dbReference type="CDD" id="cd06731">
    <property type="entry name" value="PDZ1_MAGI-1_3-like"/>
    <property type="match status" value="1"/>
</dbReference>
<dbReference type="Gene3D" id="2.30.42.10">
    <property type="match status" value="6"/>
</dbReference>
<dbReference type="STRING" id="80966.ENSAPOP00000001841"/>
<evidence type="ECO:0000256" key="12">
    <source>
        <dbReference type="ARBA" id="ARBA00078448"/>
    </source>
</evidence>
<dbReference type="InterPro" id="IPR008144">
    <property type="entry name" value="Guanylate_kin-like_dom"/>
</dbReference>
<dbReference type="CDD" id="cd00201">
    <property type="entry name" value="WW"/>
    <property type="match status" value="2"/>
</dbReference>
<feature type="compositionally biased region" description="Basic and acidic residues" evidence="14">
    <location>
        <begin position="1329"/>
        <end position="1354"/>
    </location>
</feature>
<feature type="domain" description="PDZ" evidence="17">
    <location>
        <begin position="943"/>
        <end position="1039"/>
    </location>
</feature>
<feature type="compositionally biased region" description="Basic and acidic residues" evidence="14">
    <location>
        <begin position="668"/>
        <end position="679"/>
    </location>
</feature>
<feature type="region of interest" description="Disordered" evidence="14">
    <location>
        <begin position="535"/>
        <end position="569"/>
    </location>
</feature>
<dbReference type="SMART" id="SM00072">
    <property type="entry name" value="GuKc"/>
    <property type="match status" value="1"/>
</dbReference>
<feature type="domain" description="PDZ" evidence="17">
    <location>
        <begin position="17"/>
        <end position="100"/>
    </location>
</feature>
<feature type="compositionally biased region" description="Pro residues" evidence="14">
    <location>
        <begin position="714"/>
        <end position="728"/>
    </location>
</feature>
<evidence type="ECO:0000259" key="15">
    <source>
        <dbReference type="PROSITE" id="PS50020"/>
    </source>
</evidence>
<dbReference type="SUPFAM" id="SSF52540">
    <property type="entry name" value="P-loop containing nucleoside triphosphate hydrolases"/>
    <property type="match status" value="1"/>
</dbReference>
<feature type="compositionally biased region" description="Gly residues" evidence="14">
    <location>
        <begin position="918"/>
        <end position="931"/>
    </location>
</feature>
<dbReference type="GO" id="GO:0005737">
    <property type="term" value="C:cytoplasm"/>
    <property type="evidence" value="ECO:0007669"/>
    <property type="project" value="TreeGrafter"/>
</dbReference>
<feature type="compositionally biased region" description="Polar residues" evidence="14">
    <location>
        <begin position="1237"/>
        <end position="1247"/>
    </location>
</feature>
<dbReference type="PROSITE" id="PS50106">
    <property type="entry name" value="PDZ"/>
    <property type="match status" value="6"/>
</dbReference>
<evidence type="ECO:0000256" key="14">
    <source>
        <dbReference type="SAM" id="MobiDB-lite"/>
    </source>
</evidence>
<dbReference type="FunFam" id="2.30.42.10:FF:000012">
    <property type="entry name" value="Membrane associated guanylate kinase, WW and PDZ domain containing 1"/>
    <property type="match status" value="1"/>
</dbReference>
<feature type="region of interest" description="Disordered" evidence="14">
    <location>
        <begin position="1482"/>
        <end position="1519"/>
    </location>
</feature>
<evidence type="ECO:0000256" key="9">
    <source>
        <dbReference type="ARBA" id="ARBA00023136"/>
    </source>
</evidence>
<dbReference type="Gene3D" id="2.20.70.10">
    <property type="match status" value="2"/>
</dbReference>
<dbReference type="SUPFAM" id="SSF51045">
    <property type="entry name" value="WW domain"/>
    <property type="match status" value="2"/>
</dbReference>
<keyword evidence="5" id="KW-0677">Repeat</keyword>
<dbReference type="Proteomes" id="UP000257200">
    <property type="component" value="Unplaced"/>
</dbReference>
<dbReference type="PANTHER" id="PTHR10316:SF77">
    <property type="entry name" value="MEMBRANE-ASSOCIATED GUANYLATE KINASE, WW AND PDZ DOMAIN-CONTAINING PROTEIN 1 ISOFORM X1"/>
    <property type="match status" value="1"/>
</dbReference>
<dbReference type="Gene3D" id="3.30.63.10">
    <property type="entry name" value="Guanylate Kinase phosphate binding domain"/>
    <property type="match status" value="1"/>
</dbReference>
<keyword evidence="4" id="KW-0597">Phosphoprotein</keyword>
<dbReference type="FunFam" id="2.30.42.10:FF:000103">
    <property type="entry name" value="membrane-associated guanylate kinase, WW and PDZ domain-containing protein 1 isoform X2"/>
    <property type="match status" value="1"/>
</dbReference>
<dbReference type="PANTHER" id="PTHR10316">
    <property type="entry name" value="MEMBRANE ASSOCIATED GUANYLATE KINASE-RELATED"/>
    <property type="match status" value="1"/>
</dbReference>
<evidence type="ECO:0000256" key="6">
    <source>
        <dbReference type="ARBA" id="ARBA00022741"/>
    </source>
</evidence>
<dbReference type="InterPro" id="IPR001202">
    <property type="entry name" value="WW_dom"/>
</dbReference>
<evidence type="ECO:0000256" key="11">
    <source>
        <dbReference type="ARBA" id="ARBA00070829"/>
    </source>
</evidence>
<evidence type="ECO:0000256" key="5">
    <source>
        <dbReference type="ARBA" id="ARBA00022737"/>
    </source>
</evidence>
<keyword evidence="9" id="KW-0472">Membrane</keyword>
<dbReference type="InParanoid" id="A0A3Q1ECI5"/>
<sequence length="1519" mass="167322">MSKVIQKKNHWITKVNECAIVRDACGELNVELCGGAENGEFPYIGQVREDAVVYQDGKLCEGELLLEVEGLSVSGLPLYDIYTVIECRKGPVRLKTVRQGKRSLNKDLKHYLSLRFQKSSPDHELQKTIRANLYRHAVPCTTRPPRDGEVPGVDYNFLSVEDFLELEESGTLLEIGTYEGNYYGTPKPPRQPIIGTVILSDAGSRQSTPTRTKSYNDMQNARVVPADDDDDDQATEMNNSFTGEGTAAPPLVVELSHSAASTSTAESGQQTLAEPQVSPEDSLGPLPENWEMAYTENGELYFIDHNTKTTSWLDPRCKDKASRPLEECDDDELPPGWERIDDPVYGVYYVDHINRKTQYENPVVEARRRKILEQQQQPQPPEEWIEEHSSAAAPLLFHWYSAGGKPFFTRNPAELKGTFINTKLKKSRRGFGFTVVGGDEPDEFLQIKSLVLDGPAAVDGKMETGDVIVSVNDTIVLGYTHAQVVKIFQSIPIGSMVDLALCRGYPLPFDPDDPNTSLVTSVAILDKEPIIVNGQETFDSPSNQAGPINGMREPRPHSPSAEVASNGSHGYSSDVVTLASSIATQPELITIHMEKGDKGFGFTIADSLTGGGQRVKQIVDYPRCRGLKEGDILMEVNKRNVQNMSHNQVVDLLSKCPRGSEVTMLVQREPKMDLERKDSQSSSQHSVCSHRSTHTDSPSHPPSAMPSEAVAPTPAAPTQPLPGLPPQDPADGTLTLQKKPDPFKIWAQSRSMYENTMKQGGRQRMTKRPRFSVCMPDCQEQDIFLWRKDTGFGFRILGGNEPGEPIYIGHIVKYGAADEDGRLRSGDELICVDGTAVVGKSHQLVVQLMQQAAKQGHVNLTVRRKTPGYGVSKGEGDVPPSPASSHHSSTQAPSLTEGKRTPQGSQNSLNTVSSGSGSTSGIGSGGGGGSGSAVVPASLQPYDVEIQRGENEGFGFVIVSSVSRPDAGTTFAGNACVAMPHKIGRIIEGSPADRCGKLKVGDRILAVNGCSITNKSHSDIVNLIKEAGNTVSLRIIPGDESSNASLLTNAEKIATITTTHTPQQSTETRKGFGFSLRGGREYNMDLYVLRLAEDGAAVRNGKMRVGDEILEINGESTKNMKHSRAIELIKNGGRRARLVLKRGDGSVPEYDGSSDGYPPTPGAQNTPEVRTLPPNSRYHTSLESSYPPDLHKPSRQEEAARGRVMDRNRDRAGSDQMDYQGRQFNPHHHHTWNNNHSQSTPRQQSPDNSNSSSNGNKKSRGRKVKKSESESGISKLLKTLRKDNSGKKAAAAEKLRGQELSSSSSTLDGRFRLQRRGSLDRSPTQKRASSPDRRRAKSMDRRAERAYRDRTPEKEYDDGGFLAVTPERKYYERRLLKDSQMAGRVREASTPERSNNNNGDSLSLSRGRTHDRAMKNGNLLRDSSSERREERYRMSGTTERRYRAERDSSPDSNYSRDELNYAAAPRLKDYYSMMKNNAAHNNAAYNNIGNNNNAVGRSPNQLPEPKRRLYKESPKDLSI</sequence>
<dbReference type="InterPro" id="IPR008145">
    <property type="entry name" value="GK/Ca_channel_bsu"/>
</dbReference>
<organism evidence="18 19">
    <name type="scientific">Acanthochromis polyacanthus</name>
    <name type="common">spiny chromis</name>
    <dbReference type="NCBI Taxonomy" id="80966"/>
    <lineage>
        <taxon>Eukaryota</taxon>
        <taxon>Metazoa</taxon>
        <taxon>Chordata</taxon>
        <taxon>Craniata</taxon>
        <taxon>Vertebrata</taxon>
        <taxon>Euteleostomi</taxon>
        <taxon>Actinopterygii</taxon>
        <taxon>Neopterygii</taxon>
        <taxon>Teleostei</taxon>
        <taxon>Neoteleostei</taxon>
        <taxon>Acanthomorphata</taxon>
        <taxon>Ovalentaria</taxon>
        <taxon>Pomacentridae</taxon>
        <taxon>Acanthochromis</taxon>
    </lineage>
</organism>
<reference evidence="18" key="2">
    <citation type="submission" date="2025-09" db="UniProtKB">
        <authorList>
            <consortium name="Ensembl"/>
        </authorList>
    </citation>
    <scope>IDENTIFICATION</scope>
</reference>
<dbReference type="InterPro" id="IPR036034">
    <property type="entry name" value="PDZ_sf"/>
</dbReference>
<dbReference type="FunFam" id="2.20.70.10:FF:000002">
    <property type="entry name" value="Membrane-associated guanylate kinase, WW and PDZ domain-containing protein 3 isoform 1"/>
    <property type="match status" value="1"/>
</dbReference>
<dbReference type="SMART" id="SM00456">
    <property type="entry name" value="WW"/>
    <property type="match status" value="2"/>
</dbReference>
<proteinExistence type="predicted"/>
<dbReference type="PROSITE" id="PS50020">
    <property type="entry name" value="WW_DOMAIN_2"/>
    <property type="match status" value="2"/>
</dbReference>
<dbReference type="PROSITE" id="PS01159">
    <property type="entry name" value="WW_DOMAIN_1"/>
    <property type="match status" value="2"/>
</dbReference>
<dbReference type="Pfam" id="PF00595">
    <property type="entry name" value="PDZ"/>
    <property type="match status" value="5"/>
</dbReference>
<dbReference type="Pfam" id="PF16663">
    <property type="entry name" value="MAGI_u1"/>
    <property type="match status" value="1"/>
</dbReference>
<feature type="domain" description="PDZ" evidence="17">
    <location>
        <begin position="421"/>
        <end position="490"/>
    </location>
</feature>
<keyword evidence="3" id="KW-0796">Tight junction</keyword>
<keyword evidence="7" id="KW-0067">ATP-binding</keyword>
<dbReference type="CDD" id="cd06735">
    <property type="entry name" value="PDZ5_MAGI-1_3-like"/>
    <property type="match status" value="1"/>
</dbReference>
<dbReference type="Pfam" id="PF16666">
    <property type="entry name" value="MAGI_u5"/>
    <property type="match status" value="1"/>
</dbReference>
<evidence type="ECO:0000256" key="2">
    <source>
        <dbReference type="ARBA" id="ARBA00004435"/>
    </source>
</evidence>
<feature type="region of interest" description="Disordered" evidence="14">
    <location>
        <begin position="859"/>
        <end position="934"/>
    </location>
</feature>
<dbReference type="FunFam" id="3.30.63.10:FF:000003">
    <property type="entry name" value="Membrane-associated guanylate kinase, WW and PDZ domain-containing protein 3 isoform 1"/>
    <property type="match status" value="1"/>
</dbReference>
<dbReference type="GO" id="GO:0016020">
    <property type="term" value="C:membrane"/>
    <property type="evidence" value="ECO:0007669"/>
    <property type="project" value="UniProtKB-SubCell"/>
</dbReference>
<dbReference type="CDD" id="cd06734">
    <property type="entry name" value="PDZ4_MAGI-1_3-like"/>
    <property type="match status" value="1"/>
</dbReference>
<keyword evidence="8" id="KW-0965">Cell junction</keyword>
<name>A0A3Q1ECI5_9TELE</name>
<feature type="compositionally biased region" description="Basic and acidic residues" evidence="14">
    <location>
        <begin position="1280"/>
        <end position="1297"/>
    </location>
</feature>
<feature type="compositionally biased region" description="Basic and acidic residues" evidence="14">
    <location>
        <begin position="1504"/>
        <end position="1519"/>
    </location>
</feature>
<feature type="compositionally biased region" description="Low complexity" evidence="14">
    <location>
        <begin position="1482"/>
        <end position="1494"/>
    </location>
</feature>
<evidence type="ECO:0000313" key="18">
    <source>
        <dbReference type="Ensembl" id="ENSAPOP00000001841.1"/>
    </source>
</evidence>
<dbReference type="FunFam" id="2.30.42.10:FF:000006">
    <property type="entry name" value="Membrane associated guanylate kinase, WW and PDZ domain containing 1"/>
    <property type="match status" value="1"/>
</dbReference>
<feature type="domain" description="PDZ" evidence="17">
    <location>
        <begin position="590"/>
        <end position="668"/>
    </location>
</feature>
<feature type="compositionally biased region" description="Polar residues" evidence="14">
    <location>
        <begin position="902"/>
        <end position="912"/>
    </location>
</feature>
<dbReference type="SUPFAM" id="SSF50156">
    <property type="entry name" value="PDZ domain-like"/>
    <property type="match status" value="6"/>
</dbReference>
<dbReference type="GO" id="GO:0007165">
    <property type="term" value="P:signal transduction"/>
    <property type="evidence" value="ECO:0007669"/>
    <property type="project" value="TreeGrafter"/>
</dbReference>
<dbReference type="SMART" id="SM00228">
    <property type="entry name" value="PDZ"/>
    <property type="match status" value="6"/>
</dbReference>
<feature type="compositionally biased region" description="Polar residues" evidence="14">
    <location>
        <begin position="203"/>
        <end position="219"/>
    </location>
</feature>
<comment type="subcellular location">
    <subcellularLocation>
        <location evidence="2">Cell junction</location>
        <location evidence="2">Tight junction</location>
    </subcellularLocation>
    <subcellularLocation>
        <location evidence="1">Membrane</location>
        <topology evidence="1">Peripheral membrane protein</topology>
    </subcellularLocation>
</comment>
<protein>
    <recommendedName>
        <fullName evidence="11">Membrane-associated guanylate kinase, WW and PDZ domain-containing protein 1</fullName>
    </recommendedName>
    <alternativeName>
        <fullName evidence="12">BAI1-associated protein 1</fullName>
    </alternativeName>
    <alternativeName>
        <fullName evidence="13">Membrane-associated guanylate kinase inverted 1</fullName>
    </alternativeName>
</protein>
<feature type="region of interest" description="Disordered" evidence="14">
    <location>
        <begin position="201"/>
        <end position="288"/>
    </location>
</feature>